<gene>
    <name evidence="3" type="ORF">ACERLL_17080</name>
</gene>
<accession>A0ABV4TYW7</accession>
<keyword evidence="4" id="KW-1185">Reference proteome</keyword>
<sequence>MPTKLFNPDAPRKATNLSINADLLAQARALDLNLSRLLEERLTEAVREARRQAWLAENQEALADYNERIAEQGSFGDRVRRF</sequence>
<comment type="caution">
    <text evidence="3">The sequence shown here is derived from an EMBL/GenBank/DDBJ whole genome shotgun (WGS) entry which is preliminary data.</text>
</comment>
<protein>
    <submittedName>
        <fullName evidence="3">Type II toxin-antitoxin system CcdA family antitoxin</fullName>
    </submittedName>
</protein>
<dbReference type="Proteomes" id="UP001575181">
    <property type="component" value="Unassembled WGS sequence"/>
</dbReference>
<dbReference type="Pfam" id="PF07362">
    <property type="entry name" value="CcdA"/>
    <property type="match status" value="1"/>
</dbReference>
<evidence type="ECO:0000256" key="2">
    <source>
        <dbReference type="SAM" id="Coils"/>
    </source>
</evidence>
<dbReference type="EMBL" id="JBGUAW010000016">
    <property type="protein sequence ID" value="MFA9462522.1"/>
    <property type="molecule type" value="Genomic_DNA"/>
</dbReference>
<keyword evidence="1" id="KW-1277">Toxin-antitoxin system</keyword>
<organism evidence="3 4">
    <name type="scientific">Thiohalorhabdus methylotrophus</name>
    <dbReference type="NCBI Taxonomy" id="3242694"/>
    <lineage>
        <taxon>Bacteria</taxon>
        <taxon>Pseudomonadati</taxon>
        <taxon>Pseudomonadota</taxon>
        <taxon>Gammaproteobacteria</taxon>
        <taxon>Thiohalorhabdales</taxon>
        <taxon>Thiohalorhabdaceae</taxon>
        <taxon>Thiohalorhabdus</taxon>
    </lineage>
</organism>
<name>A0ABV4TYW7_9GAMM</name>
<dbReference type="InterPro" id="IPR009956">
    <property type="entry name" value="Post-segregation_anti-tox_CcdA"/>
</dbReference>
<evidence type="ECO:0000313" key="3">
    <source>
        <dbReference type="EMBL" id="MFA9462522.1"/>
    </source>
</evidence>
<evidence type="ECO:0000313" key="4">
    <source>
        <dbReference type="Proteomes" id="UP001575181"/>
    </source>
</evidence>
<reference evidence="3 4" key="1">
    <citation type="submission" date="2024-08" db="EMBL/GenBank/DDBJ databases">
        <title>Whole-genome sequencing of halo(alkali)philic microorganisms from hypersaline lakes.</title>
        <authorList>
            <person name="Sorokin D.Y."/>
            <person name="Merkel A.Y."/>
            <person name="Messina E."/>
            <person name="Yakimov M."/>
        </authorList>
    </citation>
    <scope>NUCLEOTIDE SEQUENCE [LARGE SCALE GENOMIC DNA]</scope>
    <source>
        <strain evidence="3 4">Cl-TMA</strain>
    </source>
</reference>
<dbReference type="RefSeq" id="WP_373657311.1">
    <property type="nucleotide sequence ID" value="NZ_JBGUAW010000016.1"/>
</dbReference>
<keyword evidence="2" id="KW-0175">Coiled coil</keyword>
<proteinExistence type="predicted"/>
<feature type="coiled-coil region" evidence="2">
    <location>
        <begin position="20"/>
        <end position="59"/>
    </location>
</feature>
<evidence type="ECO:0000256" key="1">
    <source>
        <dbReference type="ARBA" id="ARBA00022649"/>
    </source>
</evidence>